<feature type="compositionally biased region" description="Low complexity" evidence="1">
    <location>
        <begin position="648"/>
        <end position="663"/>
    </location>
</feature>
<feature type="region of interest" description="Disordered" evidence="1">
    <location>
        <begin position="823"/>
        <end position="853"/>
    </location>
</feature>
<dbReference type="Pfam" id="PF12736">
    <property type="entry name" value="CABIT"/>
    <property type="match status" value="1"/>
</dbReference>
<dbReference type="OrthoDB" id="6077228at2759"/>
<evidence type="ECO:0000259" key="2">
    <source>
        <dbReference type="Pfam" id="PF12736"/>
    </source>
</evidence>
<feature type="compositionally biased region" description="Gly residues" evidence="1">
    <location>
        <begin position="668"/>
        <end position="680"/>
    </location>
</feature>
<feature type="compositionally biased region" description="Acidic residues" evidence="1">
    <location>
        <begin position="430"/>
        <end position="446"/>
    </location>
</feature>
<protein>
    <recommendedName>
        <fullName evidence="2">CABIT domain-containing protein</fullName>
    </recommendedName>
</protein>
<proteinExistence type="predicted"/>
<feature type="region of interest" description="Disordered" evidence="1">
    <location>
        <begin position="417"/>
        <end position="482"/>
    </location>
</feature>
<feature type="domain" description="CABIT" evidence="2">
    <location>
        <begin position="88"/>
        <end position="353"/>
    </location>
</feature>
<organism evidence="3 4">
    <name type="scientific">Folsomia candida</name>
    <name type="common">Springtail</name>
    <dbReference type="NCBI Taxonomy" id="158441"/>
    <lineage>
        <taxon>Eukaryota</taxon>
        <taxon>Metazoa</taxon>
        <taxon>Ecdysozoa</taxon>
        <taxon>Arthropoda</taxon>
        <taxon>Hexapoda</taxon>
        <taxon>Collembola</taxon>
        <taxon>Entomobryomorpha</taxon>
        <taxon>Isotomoidea</taxon>
        <taxon>Isotomidae</taxon>
        <taxon>Proisotominae</taxon>
        <taxon>Folsomia</taxon>
    </lineage>
</organism>
<reference evidence="3 4" key="1">
    <citation type="submission" date="2015-12" db="EMBL/GenBank/DDBJ databases">
        <title>The genome of Folsomia candida.</title>
        <authorList>
            <person name="Faddeeva A."/>
            <person name="Derks M.F."/>
            <person name="Anvar Y."/>
            <person name="Smit S."/>
            <person name="Van Straalen N."/>
            <person name="Roelofs D."/>
        </authorList>
    </citation>
    <scope>NUCLEOTIDE SEQUENCE [LARGE SCALE GENOMIC DNA]</scope>
    <source>
        <strain evidence="3 4">VU population</strain>
        <tissue evidence="3">Whole body</tissue>
    </source>
</reference>
<sequence length="853" mass="92609">MRMCPAELLATNAPLLETTPKLTAGNNCLKQLLILSLLHCSTYRVSKMGSSSTRASEVAALLRETRWNNSGGEAGSYLTDIVKSGQILPLVAKVSQGSYSGLTAGCHVLLISCGHTHSLVGQCVKFKKKTGVSTTTRVSPFGPTLLIPSTFQGHFEILNEEGRSVPSFLSVEAMSRSGTKSCLVRDPFKAWLAEGDEKTYRIGSKSRTLLPGEVITLVGVVSVPSKSNKVVGKYVRCLDQDKLTVFLPCGAKGKFSPVAGGCGDQTGDGIGGVHTTRGILSKRLPLMVRLVEGRPPSNGRNFKFFPELRLYSTLKEQLLFALPLSPSWKESLVPLPTSAPLKFQVAKNMDELEGVAQFSSVAHKAGCLLHQVKDRIQIYDISLQKELPRFDGRQWKAYAPPIFLTPKKDGTTLIVRSESHNNPISGGQGPDEEEEEEEYQDIDELYDYVRGLKPSPPNTGLTSTTSTNSPHNNKPSTPQTTLVTITSSGPDVIAHVTSNNNHDRVNHHPPHTPDVSMLKFNKNDEGFSELPPQPPPIETIPSRLNKTFAAHPQDLLPISLLNSKNSDRETHHHHHIHHHYGTQIQIQIRADNEDNNNDIIKYHHQLTKGVLITTTTTSTTGGSSSNNNNKKPLQLDSAGGSVSTTPTNTSGSAQSSSSSNSNSKQLRTGGGLYIKHGNGGNNNKHGGLGMDHQQGHHYHHHHHHPADANHKSSQPAHIFRRCPMFDTRYKSLTDLSNPLANGGGGGLYFGGRGSLTNLTSNQISMDPVVRVGNPRPKSLSNMFALDDMVQNHHRHPHGSGGGSSGNVSRTVGMGVRKRITELVLGGDSKGKSSSQRSARHFRKASLQHSSLFL</sequence>
<dbReference type="InterPro" id="IPR025946">
    <property type="entry name" value="CABIT_dom"/>
</dbReference>
<keyword evidence="4" id="KW-1185">Reference proteome</keyword>
<dbReference type="EMBL" id="LNIX01000001">
    <property type="protein sequence ID" value="OXA65059.1"/>
    <property type="molecule type" value="Genomic_DNA"/>
</dbReference>
<dbReference type="AlphaFoldDB" id="A0A226F5J1"/>
<evidence type="ECO:0000256" key="1">
    <source>
        <dbReference type="SAM" id="MobiDB-lite"/>
    </source>
</evidence>
<evidence type="ECO:0000313" key="3">
    <source>
        <dbReference type="EMBL" id="OXA65059.1"/>
    </source>
</evidence>
<evidence type="ECO:0000313" key="4">
    <source>
        <dbReference type="Proteomes" id="UP000198287"/>
    </source>
</evidence>
<comment type="caution">
    <text evidence="3">The sequence shown here is derived from an EMBL/GenBank/DDBJ whole genome shotgun (WGS) entry which is preliminary data.</text>
</comment>
<name>A0A226F5J1_FOLCA</name>
<feature type="compositionally biased region" description="Low complexity" evidence="1">
    <location>
        <begin position="458"/>
        <end position="478"/>
    </location>
</feature>
<dbReference type="STRING" id="158441.A0A226F5J1"/>
<feature type="compositionally biased region" description="Low complexity" evidence="1">
    <location>
        <begin position="617"/>
        <end position="629"/>
    </location>
</feature>
<feature type="region of interest" description="Disordered" evidence="1">
    <location>
        <begin position="617"/>
        <end position="715"/>
    </location>
</feature>
<feature type="compositionally biased region" description="Basic residues" evidence="1">
    <location>
        <begin position="695"/>
        <end position="704"/>
    </location>
</feature>
<dbReference type="Proteomes" id="UP000198287">
    <property type="component" value="Unassembled WGS sequence"/>
</dbReference>
<gene>
    <name evidence="3" type="ORF">Fcan01_03614</name>
</gene>
<accession>A0A226F5J1</accession>